<keyword evidence="3" id="KW-1185">Reference proteome</keyword>
<evidence type="ECO:0000256" key="1">
    <source>
        <dbReference type="SAM" id="MobiDB-lite"/>
    </source>
</evidence>
<dbReference type="EMBL" id="VSRR010120658">
    <property type="protein sequence ID" value="MPC99950.1"/>
    <property type="molecule type" value="Genomic_DNA"/>
</dbReference>
<gene>
    <name evidence="2" type="ORF">E2C01_095397</name>
</gene>
<dbReference type="AlphaFoldDB" id="A0A5B7JSX4"/>
<reference evidence="2 3" key="1">
    <citation type="submission" date="2019-05" db="EMBL/GenBank/DDBJ databases">
        <title>Another draft genome of Portunus trituberculatus and its Hox gene families provides insights of decapod evolution.</title>
        <authorList>
            <person name="Jeong J.-H."/>
            <person name="Song I."/>
            <person name="Kim S."/>
            <person name="Choi T."/>
            <person name="Kim D."/>
            <person name="Ryu S."/>
            <person name="Kim W."/>
        </authorList>
    </citation>
    <scope>NUCLEOTIDE SEQUENCE [LARGE SCALE GENOMIC DNA]</scope>
    <source>
        <tissue evidence="2">Muscle</tissue>
    </source>
</reference>
<proteinExistence type="predicted"/>
<accession>A0A5B7JSX4</accession>
<sequence length="22" mass="2602">MKLRPAEEEEEEEEGLNEVKRG</sequence>
<organism evidence="2 3">
    <name type="scientific">Portunus trituberculatus</name>
    <name type="common">Swimming crab</name>
    <name type="synonym">Neptunus trituberculatus</name>
    <dbReference type="NCBI Taxonomy" id="210409"/>
    <lineage>
        <taxon>Eukaryota</taxon>
        <taxon>Metazoa</taxon>
        <taxon>Ecdysozoa</taxon>
        <taxon>Arthropoda</taxon>
        <taxon>Crustacea</taxon>
        <taxon>Multicrustacea</taxon>
        <taxon>Malacostraca</taxon>
        <taxon>Eumalacostraca</taxon>
        <taxon>Eucarida</taxon>
        <taxon>Decapoda</taxon>
        <taxon>Pleocyemata</taxon>
        <taxon>Brachyura</taxon>
        <taxon>Eubrachyura</taxon>
        <taxon>Portunoidea</taxon>
        <taxon>Portunidae</taxon>
        <taxon>Portuninae</taxon>
        <taxon>Portunus</taxon>
    </lineage>
</organism>
<evidence type="ECO:0000313" key="3">
    <source>
        <dbReference type="Proteomes" id="UP000324222"/>
    </source>
</evidence>
<feature type="region of interest" description="Disordered" evidence="1">
    <location>
        <begin position="1"/>
        <end position="22"/>
    </location>
</feature>
<dbReference type="Proteomes" id="UP000324222">
    <property type="component" value="Unassembled WGS sequence"/>
</dbReference>
<name>A0A5B7JSX4_PORTR</name>
<protein>
    <submittedName>
        <fullName evidence="2">Uncharacterized protein</fullName>
    </submittedName>
</protein>
<comment type="caution">
    <text evidence="2">The sequence shown here is derived from an EMBL/GenBank/DDBJ whole genome shotgun (WGS) entry which is preliminary data.</text>
</comment>
<feature type="compositionally biased region" description="Acidic residues" evidence="1">
    <location>
        <begin position="7"/>
        <end position="16"/>
    </location>
</feature>
<evidence type="ECO:0000313" key="2">
    <source>
        <dbReference type="EMBL" id="MPC99950.1"/>
    </source>
</evidence>